<sequence length="351" mass="39974">MTGPAEPAVPKMAIEFVDEAVLAELPMGIQQVAIKPHGFSFWTRTARLDTTLTDQRSISYFIKATHGDLGRDMVLGEFTSMTRIHGLQPKLVPRPLAWGSYTSLPEVHFLLCEFRPMRETGGVPGIDELARAIAAFHLASSNREDDRSSSTTSERYGNDMTTYHGNVPVEHGWSDTWEEYFARTTRHLLSVELESRGGWGAVNDSDKGASMTQEKMANAFFTEVVPRLLRPIEASIRPTLIHGDLWHGNVGVDESTGEPIIFDAASFWAHNEYELAVWRQPWNEITDQHRYRYHDYFPKAEPADEFDDRNLLYSVRVNILDSILYKDDPSYRKSYVEALYDLVHKYGQGRL</sequence>
<evidence type="ECO:0000313" key="4">
    <source>
        <dbReference type="EMBL" id="KXJ85498.1"/>
    </source>
</evidence>
<dbReference type="InParanoid" id="A0A136IL44"/>
<dbReference type="InterPro" id="IPR011009">
    <property type="entry name" value="Kinase-like_dom_sf"/>
</dbReference>
<accession>A0A136IL44</accession>
<comment type="catalytic activity">
    <reaction evidence="2">
        <text>N(6)-D-ribulosyl-L-lysyl-[protein] + ATP = N(6)-(3-O-phospho-D-ribulosyl)-L-lysyl-[protein] + ADP + H(+)</text>
        <dbReference type="Rhea" id="RHEA:48432"/>
        <dbReference type="Rhea" id="RHEA-COMP:12103"/>
        <dbReference type="Rhea" id="RHEA-COMP:12104"/>
        <dbReference type="ChEBI" id="CHEBI:15378"/>
        <dbReference type="ChEBI" id="CHEBI:30616"/>
        <dbReference type="ChEBI" id="CHEBI:90418"/>
        <dbReference type="ChEBI" id="CHEBI:90420"/>
        <dbReference type="ChEBI" id="CHEBI:456216"/>
        <dbReference type="EC" id="2.7.1.172"/>
    </reaction>
    <physiologicalReaction direction="left-to-right" evidence="2">
        <dbReference type="Rhea" id="RHEA:48433"/>
    </physiologicalReaction>
</comment>
<gene>
    <name evidence="4" type="ORF">Micbo1qcDRAFT_169330</name>
</gene>
<comment type="similarity">
    <text evidence="3">Belongs to the fructosamine kinase family.</text>
</comment>
<dbReference type="PANTHER" id="PTHR12149:SF8">
    <property type="entry name" value="PROTEIN-RIBULOSAMINE 3-KINASE"/>
    <property type="match status" value="1"/>
</dbReference>
<evidence type="ECO:0000256" key="1">
    <source>
        <dbReference type="ARBA" id="ARBA00011961"/>
    </source>
</evidence>
<dbReference type="SUPFAM" id="SSF56112">
    <property type="entry name" value="Protein kinase-like (PK-like)"/>
    <property type="match status" value="1"/>
</dbReference>
<dbReference type="EMBL" id="KQ964280">
    <property type="protein sequence ID" value="KXJ85498.1"/>
    <property type="molecule type" value="Genomic_DNA"/>
</dbReference>
<evidence type="ECO:0000256" key="2">
    <source>
        <dbReference type="ARBA" id="ARBA00048655"/>
    </source>
</evidence>
<name>A0A136IL44_9PEZI</name>
<dbReference type="PANTHER" id="PTHR12149">
    <property type="entry name" value="FRUCTOSAMINE 3 KINASE-RELATED PROTEIN"/>
    <property type="match status" value="1"/>
</dbReference>
<keyword evidence="3 4" id="KW-0418">Kinase</keyword>
<dbReference type="PIRSF" id="PIRSF006221">
    <property type="entry name" value="Ketosamine-3-kinase"/>
    <property type="match status" value="1"/>
</dbReference>
<dbReference type="GO" id="GO:0016301">
    <property type="term" value="F:kinase activity"/>
    <property type="evidence" value="ECO:0007669"/>
    <property type="project" value="UniProtKB-UniRule"/>
</dbReference>
<dbReference type="InterPro" id="IPR016477">
    <property type="entry name" value="Fructo-/Ketosamine-3-kinase"/>
</dbReference>
<dbReference type="Pfam" id="PF03881">
    <property type="entry name" value="Fructosamin_kin"/>
    <property type="match status" value="1"/>
</dbReference>
<dbReference type="OrthoDB" id="5772781at2759"/>
<dbReference type="Gene3D" id="3.90.1200.10">
    <property type="match status" value="1"/>
</dbReference>
<dbReference type="GO" id="GO:0102193">
    <property type="term" value="F:protein-ribulosamine 3-kinase activity"/>
    <property type="evidence" value="ECO:0007669"/>
    <property type="project" value="UniProtKB-EC"/>
</dbReference>
<evidence type="ECO:0000313" key="5">
    <source>
        <dbReference type="Proteomes" id="UP000070501"/>
    </source>
</evidence>
<evidence type="ECO:0000256" key="3">
    <source>
        <dbReference type="PIRNR" id="PIRNR006221"/>
    </source>
</evidence>
<protein>
    <recommendedName>
        <fullName evidence="1">protein-ribulosamine 3-kinase</fullName>
        <ecNumber evidence="1">2.7.1.172</ecNumber>
    </recommendedName>
</protein>
<dbReference type="EC" id="2.7.1.172" evidence="1"/>
<organism evidence="4 5">
    <name type="scientific">Microdochium bolleyi</name>
    <dbReference type="NCBI Taxonomy" id="196109"/>
    <lineage>
        <taxon>Eukaryota</taxon>
        <taxon>Fungi</taxon>
        <taxon>Dikarya</taxon>
        <taxon>Ascomycota</taxon>
        <taxon>Pezizomycotina</taxon>
        <taxon>Sordariomycetes</taxon>
        <taxon>Xylariomycetidae</taxon>
        <taxon>Xylariales</taxon>
        <taxon>Microdochiaceae</taxon>
        <taxon>Microdochium</taxon>
    </lineage>
</organism>
<dbReference type="Proteomes" id="UP000070501">
    <property type="component" value="Unassembled WGS sequence"/>
</dbReference>
<keyword evidence="5" id="KW-1185">Reference proteome</keyword>
<proteinExistence type="inferred from homology"/>
<keyword evidence="3" id="KW-0808">Transferase</keyword>
<dbReference type="AlphaFoldDB" id="A0A136IL44"/>
<reference evidence="5" key="1">
    <citation type="submission" date="2016-02" db="EMBL/GenBank/DDBJ databases">
        <title>Draft genome sequence of Microdochium bolleyi, a fungal endophyte of beachgrass.</title>
        <authorList>
            <consortium name="DOE Joint Genome Institute"/>
            <person name="David A.S."/>
            <person name="May G."/>
            <person name="Haridas S."/>
            <person name="Lim J."/>
            <person name="Wang M."/>
            <person name="Labutti K."/>
            <person name="Lipzen A."/>
            <person name="Barry K."/>
            <person name="Grigoriev I.V."/>
        </authorList>
    </citation>
    <scope>NUCLEOTIDE SEQUENCE [LARGE SCALE GENOMIC DNA]</scope>
    <source>
        <strain evidence="5">J235TASD1</strain>
    </source>
</reference>